<dbReference type="Proteomes" id="UP000035058">
    <property type="component" value="Unassembled WGS sequence"/>
</dbReference>
<dbReference type="EMBL" id="BAHE01000058">
    <property type="protein sequence ID" value="GAC02669.1"/>
    <property type="molecule type" value="Genomic_DNA"/>
</dbReference>
<organism evidence="3 4">
    <name type="scientific">Gordonia namibiensis NBRC 108229</name>
    <dbReference type="NCBI Taxonomy" id="1208314"/>
    <lineage>
        <taxon>Bacteria</taxon>
        <taxon>Bacillati</taxon>
        <taxon>Actinomycetota</taxon>
        <taxon>Actinomycetes</taxon>
        <taxon>Mycobacteriales</taxon>
        <taxon>Gordoniaceae</taxon>
        <taxon>Gordonia</taxon>
    </lineage>
</organism>
<accession>K6W287</accession>
<gene>
    <name evidence="3" type="ORF">GONAM_58_00050</name>
</gene>
<comment type="caution">
    <text evidence="3">The sequence shown here is derived from an EMBL/GenBank/DDBJ whole genome shotgun (WGS) entry which is preliminary data.</text>
</comment>
<reference evidence="3 4" key="1">
    <citation type="submission" date="2012-08" db="EMBL/GenBank/DDBJ databases">
        <title>Whole genome shotgun sequence of Gordonia namibiensis NBRC 108229.</title>
        <authorList>
            <person name="Isaki-Nakamura S."/>
            <person name="Hosoyama A."/>
            <person name="Tsuchikane K."/>
            <person name="Katsumata H."/>
            <person name="Baba S."/>
            <person name="Yamazaki S."/>
            <person name="Fujita N."/>
        </authorList>
    </citation>
    <scope>NUCLEOTIDE SEQUENCE [LARGE SCALE GENOMIC DNA]</scope>
    <source>
        <strain evidence="3 4">NBRC 108229</strain>
    </source>
</reference>
<evidence type="ECO:0000256" key="1">
    <source>
        <dbReference type="SAM" id="MobiDB-lite"/>
    </source>
</evidence>
<name>K6W287_9ACTN</name>
<feature type="transmembrane region" description="Helical" evidence="2">
    <location>
        <begin position="347"/>
        <end position="367"/>
    </location>
</feature>
<keyword evidence="4" id="KW-1185">Reference proteome</keyword>
<feature type="region of interest" description="Disordered" evidence="1">
    <location>
        <begin position="287"/>
        <end position="312"/>
    </location>
</feature>
<dbReference type="RefSeq" id="WP_006868801.1">
    <property type="nucleotide sequence ID" value="NZ_BAHE01000058.1"/>
</dbReference>
<protein>
    <submittedName>
        <fullName evidence="3">Uncharacterized protein</fullName>
    </submittedName>
</protein>
<feature type="region of interest" description="Disordered" evidence="1">
    <location>
        <begin position="467"/>
        <end position="492"/>
    </location>
</feature>
<feature type="transmembrane region" description="Helical" evidence="2">
    <location>
        <begin position="320"/>
        <end position="341"/>
    </location>
</feature>
<sequence length="492" mass="52554">MSARVLDAARELTGFDAATVGTGSGVLVVGTEGVGVHTLVDALRGLAPDLDTHIRDIEAGARPGVALVVVDPASSVGDEELQLVARVRATVGTVALVCTKIDAFWEWPRIVRDHRKTLDPFGTMPLFGVAAAAALGGAVEDSGVDALVDWIREALEAPDAVRVERARLAAGVGVVEHLLDDTDSGTDASGSQDELMNARRRLLSSRDRGRADRLAAVRAGLTRARAQSSAELQARVRGLAALAAGDAPDNVPEHQSWLGSRWDDLADGIRRDADERIEEVAATALVGLDPEPSPPEPWAETPLPADGPGDGRRRGGAEDALLVVIGASTGLGIGRLIVAPMASVQTLQWISMPLTLLLGIGVAVWVIRVRRGALERAERTARSTERLSVARSALDHQLGLRFAAAETRIAGQIARAHERRARRTSEQIAQIDDEIRRLRGGVTNRDVRLRRDRAEAVHRELLARSGQLWADRDDENHPSTDEQAGSGEDGTR</sequence>
<keyword evidence="2" id="KW-0812">Transmembrane</keyword>
<evidence type="ECO:0000313" key="4">
    <source>
        <dbReference type="Proteomes" id="UP000035058"/>
    </source>
</evidence>
<evidence type="ECO:0000256" key="2">
    <source>
        <dbReference type="SAM" id="Phobius"/>
    </source>
</evidence>
<feature type="compositionally biased region" description="Basic and acidic residues" evidence="1">
    <location>
        <begin position="470"/>
        <end position="480"/>
    </location>
</feature>
<keyword evidence="2" id="KW-1133">Transmembrane helix</keyword>
<evidence type="ECO:0000313" key="3">
    <source>
        <dbReference type="EMBL" id="GAC02669.1"/>
    </source>
</evidence>
<keyword evidence="2" id="KW-0472">Membrane</keyword>
<dbReference type="AlphaFoldDB" id="K6W287"/>
<proteinExistence type="predicted"/>